<reference evidence="2 3" key="1">
    <citation type="submission" date="2016-10" db="EMBL/GenBank/DDBJ databases">
        <authorList>
            <person name="de Groot N.N."/>
        </authorList>
    </citation>
    <scope>NUCLEOTIDE SEQUENCE [LARGE SCALE GENOMIC DNA]</scope>
    <source>
        <strain evidence="2 3">DSM 18979</strain>
    </source>
</reference>
<organism evidence="2 3">
    <name type="scientific">Natronincola peptidivorans</name>
    <dbReference type="NCBI Taxonomy" id="426128"/>
    <lineage>
        <taxon>Bacteria</taxon>
        <taxon>Bacillati</taxon>
        <taxon>Bacillota</taxon>
        <taxon>Clostridia</taxon>
        <taxon>Peptostreptococcales</taxon>
        <taxon>Natronincolaceae</taxon>
        <taxon>Natronincola</taxon>
    </lineage>
</organism>
<evidence type="ECO:0000313" key="3">
    <source>
        <dbReference type="Proteomes" id="UP000199568"/>
    </source>
</evidence>
<dbReference type="STRING" id="426128.SAMN05660297_00349"/>
<keyword evidence="1" id="KW-0812">Transmembrane</keyword>
<keyword evidence="1" id="KW-0472">Membrane</keyword>
<keyword evidence="3" id="KW-1185">Reference proteome</keyword>
<dbReference type="AlphaFoldDB" id="A0A1H9YQ23"/>
<evidence type="ECO:0008006" key="4">
    <source>
        <dbReference type="Google" id="ProtNLM"/>
    </source>
</evidence>
<dbReference type="Proteomes" id="UP000199568">
    <property type="component" value="Unassembled WGS sequence"/>
</dbReference>
<dbReference type="RefSeq" id="WP_170834630.1">
    <property type="nucleotide sequence ID" value="NZ_FOHU01000001.1"/>
</dbReference>
<dbReference type="EMBL" id="FOHU01000001">
    <property type="protein sequence ID" value="SES71240.1"/>
    <property type="molecule type" value="Genomic_DNA"/>
</dbReference>
<dbReference type="Pfam" id="PF07963">
    <property type="entry name" value="N_methyl"/>
    <property type="match status" value="1"/>
</dbReference>
<accession>A0A1H9YQ23</accession>
<sequence>MKCRRNNKGLSLIEVILSMSIFCCILLGLISFMMQNITIQHHLVKSLTPQQNTRFALNYIEKRIRECNQQSLIYHSTEKLIEGKNHENETIWIDLSGNKRNHYNTLLYYYAEKGELRVNKNGEHNVLIDEIEDILVTEVIENQLLAIEVFAKTIDYSVKTQIKLKYR</sequence>
<evidence type="ECO:0000313" key="2">
    <source>
        <dbReference type="EMBL" id="SES71240.1"/>
    </source>
</evidence>
<name>A0A1H9YQ23_9FIRM</name>
<dbReference type="InterPro" id="IPR012902">
    <property type="entry name" value="N_methyl_site"/>
</dbReference>
<feature type="transmembrane region" description="Helical" evidence="1">
    <location>
        <begin position="12"/>
        <end position="34"/>
    </location>
</feature>
<keyword evidence="1" id="KW-1133">Transmembrane helix</keyword>
<protein>
    <recommendedName>
        <fullName evidence="4">Prepilin-type N-terminal cleavage/methylation domain-containing protein</fullName>
    </recommendedName>
</protein>
<gene>
    <name evidence="2" type="ORF">SAMN05660297_00349</name>
</gene>
<evidence type="ECO:0000256" key="1">
    <source>
        <dbReference type="SAM" id="Phobius"/>
    </source>
</evidence>
<proteinExistence type="predicted"/>